<comment type="caution">
    <text evidence="1">The sequence shown here is derived from an EMBL/GenBank/DDBJ whole genome shotgun (WGS) entry which is preliminary data.</text>
</comment>
<gene>
    <name evidence="1" type="ORF">FMOSSE_LOCUS7614</name>
</gene>
<dbReference type="Proteomes" id="UP000789375">
    <property type="component" value="Unassembled WGS sequence"/>
</dbReference>
<evidence type="ECO:0000313" key="2">
    <source>
        <dbReference type="Proteomes" id="UP000789375"/>
    </source>
</evidence>
<organism evidence="1 2">
    <name type="scientific">Funneliformis mosseae</name>
    <name type="common">Endomycorrhizal fungus</name>
    <name type="synonym">Glomus mosseae</name>
    <dbReference type="NCBI Taxonomy" id="27381"/>
    <lineage>
        <taxon>Eukaryota</taxon>
        <taxon>Fungi</taxon>
        <taxon>Fungi incertae sedis</taxon>
        <taxon>Mucoromycota</taxon>
        <taxon>Glomeromycotina</taxon>
        <taxon>Glomeromycetes</taxon>
        <taxon>Glomerales</taxon>
        <taxon>Glomeraceae</taxon>
        <taxon>Funneliformis</taxon>
    </lineage>
</organism>
<dbReference type="EMBL" id="CAJVPP010001815">
    <property type="protein sequence ID" value="CAG8574235.1"/>
    <property type="molecule type" value="Genomic_DNA"/>
</dbReference>
<keyword evidence="2" id="KW-1185">Reference proteome</keyword>
<sequence>MSQKRANKEQRLHKTFNPVFTNASAFYHSQKIPEITTSIQDTLNPSSSTQISKIQEKLTFYCQKAMITDSKLIEQQVCEYIAQMTKKTSGEYKANSVKQAVDAIKHHLVKVSSILRINLYNKYEFSDLFTVLHSKIKDFQEKRFDEKEGSMALTAQQVQEILADDFLNSNTPKGLLYHVFFRIATNFAFRGGEHYNLHYEIEGGAAQNIHLSPNSESANNIKKIGLNILVDANVLEDAIIEVTGHKSI</sequence>
<evidence type="ECO:0000313" key="1">
    <source>
        <dbReference type="EMBL" id="CAG8574235.1"/>
    </source>
</evidence>
<name>A0A9N9G121_FUNMO</name>
<reference evidence="1" key="1">
    <citation type="submission" date="2021-06" db="EMBL/GenBank/DDBJ databases">
        <authorList>
            <person name="Kallberg Y."/>
            <person name="Tangrot J."/>
            <person name="Rosling A."/>
        </authorList>
    </citation>
    <scope>NUCLEOTIDE SEQUENCE</scope>
    <source>
        <strain evidence="1">87-6 pot B 2015</strain>
    </source>
</reference>
<dbReference type="AlphaFoldDB" id="A0A9N9G121"/>
<proteinExistence type="predicted"/>
<protein>
    <submittedName>
        <fullName evidence="1">8346_t:CDS:1</fullName>
    </submittedName>
</protein>
<accession>A0A9N9G121</accession>